<accession>A0ABD1JEK4</accession>
<evidence type="ECO:0008006" key="5">
    <source>
        <dbReference type="Google" id="ProtNLM"/>
    </source>
</evidence>
<feature type="region of interest" description="Disordered" evidence="1">
    <location>
        <begin position="272"/>
        <end position="595"/>
    </location>
</feature>
<feature type="transmembrane region" description="Helical" evidence="2">
    <location>
        <begin position="608"/>
        <end position="630"/>
    </location>
</feature>
<name>A0ABD1JEK4_9TELE</name>
<feature type="region of interest" description="Disordered" evidence="1">
    <location>
        <begin position="157"/>
        <end position="206"/>
    </location>
</feature>
<protein>
    <recommendedName>
        <fullName evidence="5">Transmembrane protein 108</fullName>
    </recommendedName>
</protein>
<organism evidence="3 4">
    <name type="scientific">Coilia grayii</name>
    <name type="common">Gray's grenadier anchovy</name>
    <dbReference type="NCBI Taxonomy" id="363190"/>
    <lineage>
        <taxon>Eukaryota</taxon>
        <taxon>Metazoa</taxon>
        <taxon>Chordata</taxon>
        <taxon>Craniata</taxon>
        <taxon>Vertebrata</taxon>
        <taxon>Euteleostomi</taxon>
        <taxon>Actinopterygii</taxon>
        <taxon>Neopterygii</taxon>
        <taxon>Teleostei</taxon>
        <taxon>Clupei</taxon>
        <taxon>Clupeiformes</taxon>
        <taxon>Clupeoidei</taxon>
        <taxon>Engraulidae</taxon>
        <taxon>Coilinae</taxon>
        <taxon>Coilia</taxon>
    </lineage>
</organism>
<keyword evidence="2" id="KW-1133">Transmembrane helix</keyword>
<proteinExistence type="predicted"/>
<feature type="compositionally biased region" description="Polar residues" evidence="1">
    <location>
        <begin position="569"/>
        <end position="578"/>
    </location>
</feature>
<comment type="caution">
    <text evidence="3">The sequence shown here is derived from an EMBL/GenBank/DDBJ whole genome shotgun (WGS) entry which is preliminary data.</text>
</comment>
<dbReference type="PANTHER" id="PTHR28673">
    <property type="entry name" value="TRANSMEMBRANE PROTEIN 108"/>
    <property type="match status" value="1"/>
</dbReference>
<keyword evidence="2" id="KW-0812">Transmembrane</keyword>
<feature type="compositionally biased region" description="Low complexity" evidence="1">
    <location>
        <begin position="479"/>
        <end position="508"/>
    </location>
</feature>
<feature type="compositionally biased region" description="Polar residues" evidence="1">
    <location>
        <begin position="517"/>
        <end position="559"/>
    </location>
</feature>
<dbReference type="EMBL" id="JBHFQA010000016">
    <property type="protein sequence ID" value="KAL2085609.1"/>
    <property type="molecule type" value="Genomic_DNA"/>
</dbReference>
<gene>
    <name evidence="3" type="ORF">ACEWY4_018929</name>
</gene>
<evidence type="ECO:0000256" key="1">
    <source>
        <dbReference type="SAM" id="MobiDB-lite"/>
    </source>
</evidence>
<dbReference type="InterPro" id="IPR031508">
    <property type="entry name" value="TMEM108"/>
</dbReference>
<keyword evidence="2" id="KW-0472">Membrane</keyword>
<dbReference type="Pfam" id="PF15759">
    <property type="entry name" value="TMEM108"/>
    <property type="match status" value="1"/>
</dbReference>
<feature type="compositionally biased region" description="Low complexity" evidence="1">
    <location>
        <begin position="330"/>
        <end position="340"/>
    </location>
</feature>
<dbReference type="PANTHER" id="PTHR28673:SF1">
    <property type="entry name" value="TRANSMEMBRANE PROTEIN 108"/>
    <property type="match status" value="1"/>
</dbReference>
<feature type="compositionally biased region" description="Polar residues" evidence="1">
    <location>
        <begin position="290"/>
        <end position="301"/>
    </location>
</feature>
<dbReference type="AlphaFoldDB" id="A0ABD1JEK4"/>
<evidence type="ECO:0000256" key="2">
    <source>
        <dbReference type="SAM" id="Phobius"/>
    </source>
</evidence>
<reference evidence="3 4" key="1">
    <citation type="submission" date="2024-09" db="EMBL/GenBank/DDBJ databases">
        <title>A chromosome-level genome assembly of Gray's grenadier anchovy, Coilia grayii.</title>
        <authorList>
            <person name="Fu Z."/>
        </authorList>
    </citation>
    <scope>NUCLEOTIDE SEQUENCE [LARGE SCALE GENOMIC DNA]</scope>
    <source>
        <strain evidence="3">G4</strain>
        <tissue evidence="3">Muscle</tissue>
    </source>
</reference>
<sequence>MRCTSGGVLSASWAVLQRTPLGASRSLPGVTAFDAALSPALRDPAACRPSGPPPFTQRPPLLQYARPVFFISCEDCGAAALIDDPAVCDAVSDAAAAAFGSTTAADCSVTQQECKNHEYCGGGAGPHDTMKRSLQVLRYQLLSVVAILVASEGLVSSAQEAHRSRTPQDPPSMRPSDAPLHVQPPEPPGWQEGSSSGELFAHGGGVPNVQPTASLYSLVHSHSRANAPLLGTPLSRAAAEDYGFGGTKQKTQGELQDSDSENQAAEALLEAQKTNAVGGNDTDKHGGPVETNQVWNSTSARKSQRSRPGWVSEGGSVSQVEPGPPGSPGSPGSPKSLPSGTHLAANEPGAHNAASESESGIRHSPVIPAPPGPYMGRGDSVGQEPEGHGEGVQPRLSPEHRVEEPTGPLSLQSTPALKPSSLFSSSSSSLSSLNPASADRFLRERAQTNDEAAQPHSITLREAHPLPGEDPTEALAVVPSPISDTTVTSTTTNTPTDKMTSDTTTPDSNVTAPAGNVTDTFGSSQTSTEPTVEEQTLSSVGNSTQEASSNTAENSTAGESSPDVRSHSKGSAPTTVSRQVPWVPGNQSGPALDPSHSQPAICLGKIDIVWVVLAISVPVSSCSVLLTVCCMKRKKKSASQENNLSYWNNAITMDYFNRHAVELPREIQSLETAEEQETFLPPNGDYSDSGVVLVNPFCQETLFIHRDKASDI</sequence>
<evidence type="ECO:0000313" key="3">
    <source>
        <dbReference type="EMBL" id="KAL2085609.1"/>
    </source>
</evidence>
<feature type="compositionally biased region" description="Low complexity" evidence="1">
    <location>
        <begin position="420"/>
        <end position="433"/>
    </location>
</feature>
<keyword evidence="4" id="KW-1185">Reference proteome</keyword>
<dbReference type="Proteomes" id="UP001591681">
    <property type="component" value="Unassembled WGS sequence"/>
</dbReference>
<evidence type="ECO:0000313" key="4">
    <source>
        <dbReference type="Proteomes" id="UP001591681"/>
    </source>
</evidence>